<feature type="coiled-coil region" evidence="1">
    <location>
        <begin position="382"/>
        <end position="445"/>
    </location>
</feature>
<dbReference type="NCBIfam" id="TIGR01541">
    <property type="entry name" value="tape_meas_lam_C"/>
    <property type="match status" value="1"/>
</dbReference>
<dbReference type="Pfam" id="PF09718">
    <property type="entry name" value="Tape_meas_lam_C"/>
    <property type="match status" value="1"/>
</dbReference>
<dbReference type="EMBL" id="CP047650">
    <property type="protein sequence ID" value="QHI99366.1"/>
    <property type="molecule type" value="Genomic_DNA"/>
</dbReference>
<evidence type="ECO:0000313" key="6">
    <source>
        <dbReference type="Proteomes" id="UP000464787"/>
    </source>
</evidence>
<protein>
    <submittedName>
        <fullName evidence="5">Phage tail tape measure protein</fullName>
    </submittedName>
</protein>
<dbReference type="AlphaFoldDB" id="A0A857J6C2"/>
<dbReference type="KEGG" id="xyk:GT347_16100"/>
<keyword evidence="6" id="KW-1185">Reference proteome</keyword>
<dbReference type="RefSeq" id="WP_160553179.1">
    <property type="nucleotide sequence ID" value="NZ_CP047650.1"/>
</dbReference>
<accession>A0A857J6C2</accession>
<dbReference type="InterPro" id="IPR006431">
    <property type="entry name" value="Phage_tape_meas_C"/>
</dbReference>
<dbReference type="InterPro" id="IPR009628">
    <property type="entry name" value="Phage_tape_measure_N"/>
</dbReference>
<evidence type="ECO:0000259" key="3">
    <source>
        <dbReference type="Pfam" id="PF06791"/>
    </source>
</evidence>
<gene>
    <name evidence="5" type="ORF">GT347_16100</name>
</gene>
<feature type="domain" description="Bacteriophage tail tape measure N-terminal" evidence="3">
    <location>
        <begin position="116"/>
        <end position="317"/>
    </location>
</feature>
<evidence type="ECO:0000313" key="5">
    <source>
        <dbReference type="EMBL" id="QHI99366.1"/>
    </source>
</evidence>
<evidence type="ECO:0000256" key="1">
    <source>
        <dbReference type="SAM" id="Coils"/>
    </source>
</evidence>
<organism evidence="5 6">
    <name type="scientific">Xylophilus rhododendri</name>
    <dbReference type="NCBI Taxonomy" id="2697032"/>
    <lineage>
        <taxon>Bacteria</taxon>
        <taxon>Pseudomonadati</taxon>
        <taxon>Pseudomonadota</taxon>
        <taxon>Betaproteobacteria</taxon>
        <taxon>Burkholderiales</taxon>
        <taxon>Xylophilus</taxon>
    </lineage>
</organism>
<feature type="region of interest" description="Disordered" evidence="2">
    <location>
        <begin position="467"/>
        <end position="486"/>
    </location>
</feature>
<proteinExistence type="predicted"/>
<evidence type="ECO:0000256" key="2">
    <source>
        <dbReference type="SAM" id="MobiDB-lite"/>
    </source>
</evidence>
<reference evidence="5 6" key="1">
    <citation type="submission" date="2020-01" db="EMBL/GenBank/DDBJ databases">
        <title>Genome sequencing of strain KACC 21265.</title>
        <authorList>
            <person name="Heo J."/>
            <person name="Kim S.-J."/>
            <person name="Kim J.-S."/>
            <person name="Hong S.-B."/>
            <person name="Kwon S.-W."/>
        </authorList>
    </citation>
    <scope>NUCLEOTIDE SEQUENCE [LARGE SCALE GENOMIC DNA]</scope>
    <source>
        <strain evidence="5 6">KACC 21265</strain>
    </source>
</reference>
<evidence type="ECO:0000259" key="4">
    <source>
        <dbReference type="Pfam" id="PF09718"/>
    </source>
</evidence>
<dbReference type="Pfam" id="PF24622">
    <property type="entry name" value="TMP_4"/>
    <property type="match status" value="1"/>
</dbReference>
<dbReference type="Pfam" id="PF06791">
    <property type="entry name" value="TMP_2"/>
    <property type="match status" value="1"/>
</dbReference>
<keyword evidence="1" id="KW-0175">Coiled coil</keyword>
<dbReference type="Proteomes" id="UP000464787">
    <property type="component" value="Chromosome"/>
</dbReference>
<feature type="domain" description="Bacteriophage tail tape measure C-terminal" evidence="4">
    <location>
        <begin position="726"/>
        <end position="799"/>
    </location>
</feature>
<name>A0A857J6C2_9BURK</name>
<sequence>MAAEEIGSAVIKASVDATGVQTGIGKAKEAFADLAQGAKTSSAGVSQAVREMGDEGEKTSGRVSQAARSFIASLERQALAAGKTRSEYLALRAAQLGVSEQASGYIAKMREAEQATGKTQMSAAALNAALRGVPAQFTDIVTQLAGGGSPLLVLTQQGGQLKDMFGGIGPAAKALGGYVMGLVTPFTVAAAAAALLTLALYQGRSETAEYVKATVLTGNYAGRTSGQLADMAREISASTGTTGKAADVLAQLAATGKIAGDAMAPIARAALAMSAATGAAIDKTVADFVRLADEPAKASEKLNEQYHYLTAAVWQQIHALEEEGRKDEASALAQKTYAAAMAERAAEVRENLGTLERGWNTVASAAARAWDAMKDVGRPITLSQIKDKIASVTEELNKLDAGTSGFGETGGGAATGAGRTSSAMQAKLRARLAELTAQAAPLEAQSATAAIQAEQARQQQARIEAQKRLDAQEKATRTAAQRRKEEIDQLKRDADTVGMAKDEYDRRVASINEKYKDPKTARPKAVTADAAERYLDQLSQENAAALTRSSLQEKASAAVEKQSKFEQLIADIQAKQADHGQKSLTADEKSLLAAQDTIREKLKQYVLNEKIADLQEKSLKAERDFANAAEAINRTMASARESRAEQYDRSLSVLGLGSQAQEQLNSTKAIYREYQTYQRQLAREAGEKGMLGSEKYAAERNQIKQQLQLALQDNEQYYASLRQKQGDWTLGAQQALNNYLDSSRNVFSQTASLVGNAFSSMEDALVTFTTTGKLNFKSLANSIIADLVRIQTRQSLSGVASTLLSSLSGVFGGSAWQSAGVQASGAVTSGVAGGNVVGTALAPLANAKGNVFQAPGLHAYANQVLEKATLFPFAKGAAIGVAGEAGPEAIMPLRRGADGRLGVSTASGGTGAVVVNNYAGVQVQAKRQQRDDGSAFTEILIREVASILGADVADGNGPIARGIEHRYNLK</sequence>